<reference evidence="1 2" key="1">
    <citation type="submission" date="2016-10" db="EMBL/GenBank/DDBJ databases">
        <authorList>
            <person name="de Groot N.N."/>
        </authorList>
    </citation>
    <scope>NUCLEOTIDE SEQUENCE [LARGE SCALE GENOMIC DNA]</scope>
    <source>
        <strain evidence="1 2">DSM 18979</strain>
    </source>
</reference>
<dbReference type="EMBL" id="FOHU01000017">
    <property type="protein sequence ID" value="SET64016.1"/>
    <property type="molecule type" value="Genomic_DNA"/>
</dbReference>
<proteinExistence type="predicted"/>
<dbReference type="Proteomes" id="UP000199568">
    <property type="component" value="Unassembled WGS sequence"/>
</dbReference>
<evidence type="ECO:0000313" key="2">
    <source>
        <dbReference type="Proteomes" id="UP000199568"/>
    </source>
</evidence>
<dbReference type="STRING" id="426128.SAMN05660297_03008"/>
<dbReference type="AlphaFoldDB" id="A0A1I0FZZ3"/>
<name>A0A1I0FZZ3_9FIRM</name>
<accession>A0A1I0FZZ3</accession>
<protein>
    <submittedName>
        <fullName evidence="1">Uncharacterized protein</fullName>
    </submittedName>
</protein>
<dbReference type="RefSeq" id="WP_090445923.1">
    <property type="nucleotide sequence ID" value="NZ_FOHU01000017.1"/>
</dbReference>
<organism evidence="1 2">
    <name type="scientific">Natronincola peptidivorans</name>
    <dbReference type="NCBI Taxonomy" id="426128"/>
    <lineage>
        <taxon>Bacteria</taxon>
        <taxon>Bacillati</taxon>
        <taxon>Bacillota</taxon>
        <taxon>Clostridia</taxon>
        <taxon>Peptostreptococcales</taxon>
        <taxon>Natronincolaceae</taxon>
        <taxon>Natronincola</taxon>
    </lineage>
</organism>
<gene>
    <name evidence="1" type="ORF">SAMN05660297_03008</name>
</gene>
<dbReference type="OrthoDB" id="1951208at2"/>
<sequence>MAFNVCDKNGKHLGIIINNAHDVKNAALVALTHLTVEDVEIDFQGIKNMIANIYNCKTMLGKINEDKLELELKQLWKEKYNDLGSYNETYLLKLLLFVDFRSFNGFIHLDEEAIQGYIFVGTNNVKFYNENCIQIEEAVDYIDMENHIFKDEKPIFAKIIDYPELSMDVMGAEGLLFGGGLADLGGRNHAHETKLKVMSGNVIKTYKFPMHLYVKKNMPIIMYAESQAIKAIFCDGIIYKA</sequence>
<evidence type="ECO:0000313" key="1">
    <source>
        <dbReference type="EMBL" id="SET64016.1"/>
    </source>
</evidence>
<keyword evidence="2" id="KW-1185">Reference proteome</keyword>